<dbReference type="SUPFAM" id="SSF51366">
    <property type="entry name" value="Ribulose-phoshate binding barrel"/>
    <property type="match status" value="1"/>
</dbReference>
<evidence type="ECO:0000313" key="2">
    <source>
        <dbReference type="Proteomes" id="UP001239169"/>
    </source>
</evidence>
<protein>
    <submittedName>
        <fullName evidence="1">Orotidine 5'-phosphate decarboxylase</fullName>
        <ecNumber evidence="1">4.1.1.23</ecNumber>
    </submittedName>
</protein>
<dbReference type="InterPro" id="IPR013785">
    <property type="entry name" value="Aldolase_TIM"/>
</dbReference>
<accession>A0ABY8R6J7</accession>
<name>A0ABY8R6J7_PARBF</name>
<reference evidence="1 2" key="1">
    <citation type="submission" date="2023-04" db="EMBL/GenBank/DDBJ databases">
        <title>Bacteria Genome Submission.</title>
        <authorList>
            <person name="Isaac P."/>
        </authorList>
    </citation>
    <scope>NUCLEOTIDE SEQUENCE [LARGE SCALE GENOMIC DNA]</scope>
    <source>
        <strain evidence="1 2">SampleS7P1</strain>
    </source>
</reference>
<keyword evidence="1" id="KW-0456">Lyase</keyword>
<gene>
    <name evidence="1" type="ORF">QJS64_02170</name>
</gene>
<dbReference type="InterPro" id="IPR011060">
    <property type="entry name" value="RibuloseP-bd_barrel"/>
</dbReference>
<keyword evidence="2" id="KW-1185">Reference proteome</keyword>
<dbReference type="EMBL" id="CP124685">
    <property type="protein sequence ID" value="WGX77174.1"/>
    <property type="molecule type" value="Genomic_DNA"/>
</dbReference>
<dbReference type="EC" id="4.1.1.23" evidence="1"/>
<sequence length="34" mass="3739">MNKGAHYLVVGRPITKAENQSEAAEKIINEIENA</sequence>
<dbReference type="Gene3D" id="3.20.20.70">
    <property type="entry name" value="Aldolase class I"/>
    <property type="match status" value="1"/>
</dbReference>
<dbReference type="GO" id="GO:0004590">
    <property type="term" value="F:orotidine-5'-phosphate decarboxylase activity"/>
    <property type="evidence" value="ECO:0007669"/>
    <property type="project" value="UniProtKB-EC"/>
</dbReference>
<evidence type="ECO:0000313" key="1">
    <source>
        <dbReference type="EMBL" id="WGX77174.1"/>
    </source>
</evidence>
<dbReference type="Proteomes" id="UP001239169">
    <property type="component" value="Chromosome"/>
</dbReference>
<proteinExistence type="predicted"/>
<organism evidence="1 2">
    <name type="scientific">Paraclostridium bifermentans</name>
    <name type="common">Clostridium bifermentans</name>
    <dbReference type="NCBI Taxonomy" id="1490"/>
    <lineage>
        <taxon>Bacteria</taxon>
        <taxon>Bacillati</taxon>
        <taxon>Bacillota</taxon>
        <taxon>Clostridia</taxon>
        <taxon>Peptostreptococcales</taxon>
        <taxon>Peptostreptococcaceae</taxon>
        <taxon>Paraclostridium</taxon>
    </lineage>
</organism>